<comment type="caution">
    <text evidence="2">The sequence shown here is derived from an EMBL/GenBank/DDBJ whole genome shotgun (WGS) entry which is preliminary data.</text>
</comment>
<evidence type="ECO:0000256" key="1">
    <source>
        <dbReference type="SAM" id="Phobius"/>
    </source>
</evidence>
<proteinExistence type="predicted"/>
<reference evidence="2 3" key="1">
    <citation type="journal article" date="2016" name="Nat. Commun.">
        <title>Thousands of microbial genomes shed light on interconnected biogeochemical processes in an aquifer system.</title>
        <authorList>
            <person name="Anantharaman K."/>
            <person name="Brown C.T."/>
            <person name="Hug L.A."/>
            <person name="Sharon I."/>
            <person name="Castelle C.J."/>
            <person name="Probst A.J."/>
            <person name="Thomas B.C."/>
            <person name="Singh A."/>
            <person name="Wilkins M.J."/>
            <person name="Karaoz U."/>
            <person name="Brodie E.L."/>
            <person name="Williams K.H."/>
            <person name="Hubbard S.S."/>
            <person name="Banfield J.F."/>
        </authorList>
    </citation>
    <scope>NUCLEOTIDE SEQUENCE [LARGE SCALE GENOMIC DNA]</scope>
</reference>
<keyword evidence="1" id="KW-0472">Membrane</keyword>
<feature type="transmembrane region" description="Helical" evidence="1">
    <location>
        <begin position="12"/>
        <end position="37"/>
    </location>
</feature>
<accession>A0A1G2EMK6</accession>
<keyword evidence="1" id="KW-0812">Transmembrane</keyword>
<dbReference type="STRING" id="1801677.A2365_02690"/>
<keyword evidence="1" id="KW-1133">Transmembrane helix</keyword>
<dbReference type="AlphaFoldDB" id="A0A1G2EMK6"/>
<name>A0A1G2EMK6_9BACT</name>
<gene>
    <name evidence="2" type="ORF">A2365_02690</name>
</gene>
<evidence type="ECO:0000313" key="2">
    <source>
        <dbReference type="EMBL" id="OGZ26987.1"/>
    </source>
</evidence>
<protein>
    <recommendedName>
        <fullName evidence="4">Type II secretion system protein GspI C-terminal domain-containing protein</fullName>
    </recommendedName>
</protein>
<evidence type="ECO:0000313" key="3">
    <source>
        <dbReference type="Proteomes" id="UP000177740"/>
    </source>
</evidence>
<sequence length="162" mass="17917">MSRILLGNKKGYLLLEVLAVSSIIGIVMAGLLSLAFLSLKLSSSSKKTITANYLAQETMEAVRSFKKNTDWNPAGLGSLSSGLDYHMEIISSEWEAVSGSETSGIFERSFQVENVSRNPLTGNIEESYNPANNDSETKKIIVAVLWESREVELESYFTNWEP</sequence>
<dbReference type="Proteomes" id="UP000177740">
    <property type="component" value="Unassembled WGS sequence"/>
</dbReference>
<organism evidence="2 3">
    <name type="scientific">Candidatus Nealsonbacteria bacterium RIFOXYB1_FULL_40_15</name>
    <dbReference type="NCBI Taxonomy" id="1801677"/>
    <lineage>
        <taxon>Bacteria</taxon>
        <taxon>Candidatus Nealsoniibacteriota</taxon>
    </lineage>
</organism>
<dbReference type="EMBL" id="MHMM01000012">
    <property type="protein sequence ID" value="OGZ26987.1"/>
    <property type="molecule type" value="Genomic_DNA"/>
</dbReference>
<evidence type="ECO:0008006" key="4">
    <source>
        <dbReference type="Google" id="ProtNLM"/>
    </source>
</evidence>